<reference evidence="2 3" key="1">
    <citation type="submission" date="2007-04" db="EMBL/GenBank/DDBJ databases">
        <authorList>
            <person name="Fulton L."/>
            <person name="Clifton S."/>
            <person name="Fulton B."/>
            <person name="Xu J."/>
            <person name="Minx P."/>
            <person name="Pepin K.H."/>
            <person name="Johnson M."/>
            <person name="Thiruvilangam P."/>
            <person name="Bhonagiri V."/>
            <person name="Nash W.E."/>
            <person name="Mardis E.R."/>
            <person name="Wilson R.K."/>
        </authorList>
    </citation>
    <scope>NUCLEOTIDE SEQUENCE [LARGE SCALE GENOMIC DNA]</scope>
    <source>
        <strain evidence="2 3">ATCC 29799</strain>
    </source>
</reference>
<protein>
    <recommendedName>
        <fullName evidence="4">Ig-like domain-containing protein</fullName>
    </recommendedName>
</protein>
<dbReference type="Proteomes" id="UP000003639">
    <property type="component" value="Unassembled WGS sequence"/>
</dbReference>
<feature type="signal peptide" evidence="1">
    <location>
        <begin position="1"/>
        <end position="36"/>
    </location>
</feature>
<feature type="chain" id="PRO_5002699030" description="Ig-like domain-containing protein" evidence="1">
    <location>
        <begin position="37"/>
        <end position="918"/>
    </location>
</feature>
<reference evidence="2 3" key="2">
    <citation type="submission" date="2007-06" db="EMBL/GenBank/DDBJ databases">
        <title>Draft genome sequence of Pseudoflavonifractor capillosus ATCC 29799.</title>
        <authorList>
            <person name="Sudarsanam P."/>
            <person name="Ley R."/>
            <person name="Guruge J."/>
            <person name="Turnbaugh P.J."/>
            <person name="Mahowald M."/>
            <person name="Liep D."/>
            <person name="Gordon J."/>
        </authorList>
    </citation>
    <scope>NUCLEOTIDE SEQUENCE [LARGE SCALE GENOMIC DNA]</scope>
    <source>
        <strain evidence="2 3">ATCC 29799</strain>
    </source>
</reference>
<dbReference type="EMBL" id="AAXG02000010">
    <property type="protein sequence ID" value="EDN00584.1"/>
    <property type="molecule type" value="Genomic_DNA"/>
</dbReference>
<keyword evidence="3" id="KW-1185">Reference proteome</keyword>
<gene>
    <name evidence="2" type="ORF">BACCAP_01350</name>
</gene>
<evidence type="ECO:0000313" key="2">
    <source>
        <dbReference type="EMBL" id="EDN00584.1"/>
    </source>
</evidence>
<comment type="caution">
    <text evidence="2">The sequence shown here is derived from an EMBL/GenBank/DDBJ whole genome shotgun (WGS) entry which is preliminary data.</text>
</comment>
<evidence type="ECO:0000313" key="3">
    <source>
        <dbReference type="Proteomes" id="UP000003639"/>
    </source>
</evidence>
<proteinExistence type="predicted"/>
<organism evidence="2 3">
    <name type="scientific">Pseudoflavonifractor capillosus ATCC 29799</name>
    <dbReference type="NCBI Taxonomy" id="411467"/>
    <lineage>
        <taxon>Bacteria</taxon>
        <taxon>Bacillati</taxon>
        <taxon>Bacillota</taxon>
        <taxon>Clostridia</taxon>
        <taxon>Eubacteriales</taxon>
        <taxon>Oscillospiraceae</taxon>
        <taxon>Pseudoflavonifractor</taxon>
    </lineage>
</organism>
<sequence length="918" mass="99251">MRGRIFVRNSHSLRRGLAAVLASLTLIQCAPLTASAAWWPWSHETAAVEETVAPLSADVQLQNGTAIIPTGADEATVKQALFDALVVDKEGVDPQSLNWEYYCTGKNGLLTNDAWGTINGFTSEKKVVFVTTTFTHPALVANDDGSYQVRIAGSSDEVTLTKIAKQSSSITLNEGRSVALPYNQDATVNFDALRQAIFNTVVASTTPELTLADVTIEYYATATTGSVGSLGKAWMPLEGGKDTLTYPAISEGEQKIRISYAGTDAVYGTSAETTVNITERPETPYTVKETPDAVTLTVDTDLEVDYDALRTAIFNAVVESSDVIKAGNVTIEYYYKGITDLDSKWLPLEGQAVVGSMGYPAISAGDQKIRIVYAGDQNYAPTTIEATITVKNREQVQFTLNEGPYEVGMKFTDTQGYDYAATAQAIYEAVVNSTTPAVSADQVIVEYNVDKTGITDTFKPLNETDITGLVKFGEGEWEIRISVPETQTYRGNSVTVKVTTSDSRLTSVVALKSGVSFTYNMDPTVMEQAIFDNLIDWDNSTLPARETLTIDNFTIEYKAKLTDAETGVDLDMDDILNKIPGLDDIISSDALTQWVPIEGKIYTIPGIPGLTEDVEVGRFPQMGAGENQAVLITYNGGAEYKPSSAEGTVTVNKANVSVKVNSTNIFAGDAIPEGFITTDPADKFDLYTIYAGITSNVTTGIYLDLPDRYTSEGSLVLKAIDAALAAAGQKTLTQMLNEGVTVGELRQLFNTQGLLDLLDKLNIDTGTFGQIMTVINKLPGILDSVRISFGTPNRAGLYTVAVVTDSKNYNTGVGMGFLLVRMRLSGSNLVWADEIPNGKLTVEEAKNFNFDAILTYDGLPVDDQSSVHYLYSGFTSSWRIYSSTTTPPTEPGRYVVTVCILGGNYMAAPITRSFQITK</sequence>
<evidence type="ECO:0000256" key="1">
    <source>
        <dbReference type="SAM" id="SignalP"/>
    </source>
</evidence>
<keyword evidence="1" id="KW-0732">Signal</keyword>
<dbReference type="AlphaFoldDB" id="A6NT20"/>
<name>A6NT20_9FIRM</name>
<accession>A6NT20</accession>
<evidence type="ECO:0008006" key="4">
    <source>
        <dbReference type="Google" id="ProtNLM"/>
    </source>
</evidence>
<dbReference type="eggNOG" id="ENOG502ZANX">
    <property type="taxonomic scope" value="Bacteria"/>
</dbReference>